<dbReference type="SUPFAM" id="SSF50494">
    <property type="entry name" value="Trypsin-like serine proteases"/>
    <property type="match status" value="1"/>
</dbReference>
<reference evidence="6" key="3">
    <citation type="submission" date="2025-08" db="UniProtKB">
        <authorList>
            <consortium name="RefSeq"/>
        </authorList>
    </citation>
    <scope>IDENTIFICATION</scope>
    <source>
        <tissue evidence="6">Whole organism</tissue>
    </source>
</reference>
<protein>
    <submittedName>
        <fullName evidence="6">Venom protease-like</fullName>
    </submittedName>
</protein>
<proteinExistence type="predicted"/>
<dbReference type="InterPro" id="IPR009003">
    <property type="entry name" value="Peptidase_S1_PA"/>
</dbReference>
<dbReference type="PROSITE" id="PS00135">
    <property type="entry name" value="TRYPSIN_SER"/>
    <property type="match status" value="1"/>
</dbReference>
<evidence type="ECO:0000313" key="5">
    <source>
        <dbReference type="Proteomes" id="UP000694904"/>
    </source>
</evidence>
<keyword evidence="2" id="KW-0720">Serine protease</keyword>
<keyword evidence="1" id="KW-1015">Disulfide bond</keyword>
<keyword evidence="3" id="KW-0732">Signal</keyword>
<dbReference type="SMART" id="SM00020">
    <property type="entry name" value="Tryp_SPc"/>
    <property type="match status" value="1"/>
</dbReference>
<name>A0ABM1P1E0_DROAR</name>
<evidence type="ECO:0000256" key="2">
    <source>
        <dbReference type="RuleBase" id="RU363034"/>
    </source>
</evidence>
<evidence type="ECO:0000313" key="6">
    <source>
        <dbReference type="RefSeq" id="XP_017861026.1"/>
    </source>
</evidence>
<feature type="chain" id="PRO_5046568305" evidence="3">
    <location>
        <begin position="31"/>
        <end position="328"/>
    </location>
</feature>
<keyword evidence="5" id="KW-1185">Reference proteome</keyword>
<dbReference type="GeneID" id="108612597"/>
<feature type="domain" description="Peptidase S1" evidence="4">
    <location>
        <begin position="83"/>
        <end position="325"/>
    </location>
</feature>
<dbReference type="Proteomes" id="UP000694904">
    <property type="component" value="Chromosome 2"/>
</dbReference>
<keyword evidence="2" id="KW-0378">Hydrolase</keyword>
<feature type="signal peptide" evidence="3">
    <location>
        <begin position="1"/>
        <end position="30"/>
    </location>
</feature>
<accession>A0ABM1P1E0</accession>
<dbReference type="InterPro" id="IPR001254">
    <property type="entry name" value="Trypsin_dom"/>
</dbReference>
<dbReference type="Gene3D" id="2.40.10.10">
    <property type="entry name" value="Trypsin-like serine proteases"/>
    <property type="match status" value="2"/>
</dbReference>
<organism evidence="5 6">
    <name type="scientific">Drosophila arizonae</name>
    <name type="common">Fruit fly</name>
    <dbReference type="NCBI Taxonomy" id="7263"/>
    <lineage>
        <taxon>Eukaryota</taxon>
        <taxon>Metazoa</taxon>
        <taxon>Ecdysozoa</taxon>
        <taxon>Arthropoda</taxon>
        <taxon>Hexapoda</taxon>
        <taxon>Insecta</taxon>
        <taxon>Pterygota</taxon>
        <taxon>Neoptera</taxon>
        <taxon>Endopterygota</taxon>
        <taxon>Diptera</taxon>
        <taxon>Brachycera</taxon>
        <taxon>Muscomorpha</taxon>
        <taxon>Ephydroidea</taxon>
        <taxon>Drosophilidae</taxon>
        <taxon>Drosophila</taxon>
    </lineage>
</organism>
<dbReference type="InterPro" id="IPR018114">
    <property type="entry name" value="TRYPSIN_HIS"/>
</dbReference>
<reference evidence="5" key="1">
    <citation type="journal article" date="1997" name="Nucleic Acids Res.">
        <title>tRNAscan-SE: a program for improved detection of transfer RNA genes in genomic sequence.</title>
        <authorList>
            <person name="Lowe T.M."/>
            <person name="Eddy S.R."/>
        </authorList>
    </citation>
    <scope>NUCLEOTIDE SEQUENCE [LARGE SCALE GENOMIC DNA]</scope>
</reference>
<reference evidence="5" key="2">
    <citation type="journal article" date="2016" name="G3 (Bethesda)">
        <title>Genome Evolution in Three Species of Cactophilic Drosophila.</title>
        <authorList>
            <person name="Sanchez-Flores A."/>
            <person name="Penazola F."/>
            <person name="Carpinteyro-Ponce J."/>
            <person name="Nazario-Yepiz N."/>
            <person name="Abreu-Goodger C."/>
            <person name="Machado C.A."/>
            <person name="Markow T.A."/>
        </authorList>
    </citation>
    <scope>NUCLEOTIDE SEQUENCE [LARGE SCALE GENOMIC DNA]</scope>
</reference>
<dbReference type="PANTHER" id="PTHR24258">
    <property type="entry name" value="SERINE PROTEASE-RELATED"/>
    <property type="match status" value="1"/>
</dbReference>
<dbReference type="Pfam" id="PF00089">
    <property type="entry name" value="Trypsin"/>
    <property type="match status" value="1"/>
</dbReference>
<dbReference type="InterPro" id="IPR001314">
    <property type="entry name" value="Peptidase_S1A"/>
</dbReference>
<sequence length="328" mass="36295">MMGISNCLNSVIPWSPICLLMLLLLSCNFSERLIAAQDAEIVSSCSLYKKSVFDQQDGYSFLFPNAPISYKTLDTCHSYTPLIVDGTPADPKEFPHMARLGNRDDNNVTNWFCGGTLISNRLVLTAAHCLYSESGAINVVRLGELDFDSEQDDAQPEDFGVRNTTEHPDFKYPVLYNDIALVELDRGVRFSVYKHPACLPFNDGDRYESFIAAGWGQTTFAGEPSSKLRKVKLNGFRNNCLAADDVEELPSGYNATTQLCVGSARSKDTCNGDSGGPLLVYHEEYPCMYHVMGITSLGIGCGTPNVPSLYTRVHSYLDWIKQEMANIS</sequence>
<evidence type="ECO:0000256" key="1">
    <source>
        <dbReference type="ARBA" id="ARBA00023157"/>
    </source>
</evidence>
<dbReference type="PRINTS" id="PR00722">
    <property type="entry name" value="CHYMOTRYPSIN"/>
</dbReference>
<dbReference type="PANTHER" id="PTHR24258:SF136">
    <property type="entry name" value="GH06673P-RELATED"/>
    <property type="match status" value="1"/>
</dbReference>
<dbReference type="InterPro" id="IPR033116">
    <property type="entry name" value="TRYPSIN_SER"/>
</dbReference>
<dbReference type="CDD" id="cd00190">
    <property type="entry name" value="Tryp_SPc"/>
    <property type="match status" value="1"/>
</dbReference>
<dbReference type="InterPro" id="IPR043504">
    <property type="entry name" value="Peptidase_S1_PA_chymotrypsin"/>
</dbReference>
<dbReference type="RefSeq" id="XP_017861026.1">
    <property type="nucleotide sequence ID" value="XM_018005537.1"/>
</dbReference>
<dbReference type="PROSITE" id="PS50240">
    <property type="entry name" value="TRYPSIN_DOM"/>
    <property type="match status" value="1"/>
</dbReference>
<evidence type="ECO:0000259" key="4">
    <source>
        <dbReference type="PROSITE" id="PS50240"/>
    </source>
</evidence>
<keyword evidence="2" id="KW-0645">Protease</keyword>
<dbReference type="PROSITE" id="PS00134">
    <property type="entry name" value="TRYPSIN_HIS"/>
    <property type="match status" value="1"/>
</dbReference>
<gene>
    <name evidence="6" type="primary">LOC108612597</name>
</gene>
<evidence type="ECO:0000256" key="3">
    <source>
        <dbReference type="SAM" id="SignalP"/>
    </source>
</evidence>